<proteinExistence type="predicted"/>
<dbReference type="PATRIC" id="fig|927661.3.peg.2006"/>
<gene>
    <name evidence="1" type="ORF">CryarDRAFT_2041</name>
</gene>
<organism evidence="1 2">
    <name type="scientific">Cryptosporangium arvum DSM 44712</name>
    <dbReference type="NCBI Taxonomy" id="927661"/>
    <lineage>
        <taxon>Bacteria</taxon>
        <taxon>Bacillati</taxon>
        <taxon>Actinomycetota</taxon>
        <taxon>Actinomycetes</taxon>
        <taxon>Cryptosporangiales</taxon>
        <taxon>Cryptosporangiaceae</taxon>
        <taxon>Cryptosporangium</taxon>
    </lineage>
</organism>
<dbReference type="AlphaFoldDB" id="A0A011AFZ4"/>
<dbReference type="Proteomes" id="UP000021053">
    <property type="component" value="Unassembled WGS sequence"/>
</dbReference>
<name>A0A011AFZ4_9ACTN</name>
<dbReference type="RefSeq" id="WP_035850076.1">
    <property type="nucleotide sequence ID" value="NZ_KK073874.1"/>
</dbReference>
<dbReference type="EMBL" id="JFBT01000001">
    <property type="protein sequence ID" value="EXG80946.1"/>
    <property type="molecule type" value="Genomic_DNA"/>
</dbReference>
<protein>
    <submittedName>
        <fullName evidence="1">Uncharacterized protein</fullName>
    </submittedName>
</protein>
<dbReference type="HOGENOM" id="CLU_911409_0_0_11"/>
<accession>A0A011AFZ4</accession>
<sequence length="323" mass="33968">MYSLVSAPVLGFDLTRIEGGAGVSDVLTRALALTPDDLEVLAEHRADDGQRADLWAAIEIATTVQPTVRDVAGLSKADPDASVEKRASAALGLLQRAPLGTVDGLIQCVRYDVLDWTWSVTDGSEPDRAPQFPPVQRAGEPAPRPVKVQSEAASAATAVICDALVAGYLRAQLDDDTRRRLATPWVAASRRLPERETALGPTESSVRALLDRVGSLSQQDGSRLYKAAEAGRRDSASWAPAIHSASWAVHLAGRIREAAAAQFLLVQAVETSGIPITERAAGVWNLLSGAMQALAARDLVDAATAHRLLGPVLASLGPSALGS</sequence>
<dbReference type="OrthoDB" id="3782200at2"/>
<keyword evidence="2" id="KW-1185">Reference proteome</keyword>
<comment type="caution">
    <text evidence="1">The sequence shown here is derived from an EMBL/GenBank/DDBJ whole genome shotgun (WGS) entry which is preliminary data.</text>
</comment>
<reference evidence="1 2" key="1">
    <citation type="submission" date="2013-07" db="EMBL/GenBank/DDBJ databases">
        <authorList>
            <consortium name="DOE Joint Genome Institute"/>
            <person name="Eisen J."/>
            <person name="Huntemann M."/>
            <person name="Han J."/>
            <person name="Chen A."/>
            <person name="Kyrpides N."/>
            <person name="Mavromatis K."/>
            <person name="Markowitz V."/>
            <person name="Palaniappan K."/>
            <person name="Ivanova N."/>
            <person name="Schaumberg A."/>
            <person name="Pati A."/>
            <person name="Liolios K."/>
            <person name="Nordberg H.P."/>
            <person name="Cantor M.N."/>
            <person name="Hua S.X."/>
            <person name="Woyke T."/>
        </authorList>
    </citation>
    <scope>NUCLEOTIDE SEQUENCE [LARGE SCALE GENOMIC DNA]</scope>
    <source>
        <strain evidence="1 2">DSM 44712</strain>
    </source>
</reference>
<evidence type="ECO:0000313" key="2">
    <source>
        <dbReference type="Proteomes" id="UP000021053"/>
    </source>
</evidence>
<evidence type="ECO:0000313" key="1">
    <source>
        <dbReference type="EMBL" id="EXG80946.1"/>
    </source>
</evidence>